<name>A0A2W5N9U6_9SPHN</name>
<comment type="caution">
    <text evidence="1">The sequence shown here is derived from an EMBL/GenBank/DDBJ whole genome shotgun (WGS) entry which is preliminary data.</text>
</comment>
<evidence type="ECO:0000313" key="2">
    <source>
        <dbReference type="Proteomes" id="UP000249082"/>
    </source>
</evidence>
<evidence type="ECO:0008006" key="3">
    <source>
        <dbReference type="Google" id="ProtNLM"/>
    </source>
</evidence>
<dbReference type="EMBL" id="QFPX01000041">
    <property type="protein sequence ID" value="PZQ50266.1"/>
    <property type="molecule type" value="Genomic_DNA"/>
</dbReference>
<gene>
    <name evidence="1" type="ORF">DI555_23115</name>
</gene>
<organism evidence="1 2">
    <name type="scientific">Novosphingobium pentaromativorans</name>
    <dbReference type="NCBI Taxonomy" id="205844"/>
    <lineage>
        <taxon>Bacteria</taxon>
        <taxon>Pseudomonadati</taxon>
        <taxon>Pseudomonadota</taxon>
        <taxon>Alphaproteobacteria</taxon>
        <taxon>Sphingomonadales</taxon>
        <taxon>Sphingomonadaceae</taxon>
        <taxon>Novosphingobium</taxon>
    </lineage>
</organism>
<dbReference type="Proteomes" id="UP000249082">
    <property type="component" value="Unassembled WGS sequence"/>
</dbReference>
<dbReference type="AlphaFoldDB" id="A0A2W5N9U6"/>
<reference evidence="1 2" key="1">
    <citation type="submission" date="2017-08" db="EMBL/GenBank/DDBJ databases">
        <title>Infants hospitalized years apart are colonized by the same room-sourced microbial strains.</title>
        <authorList>
            <person name="Brooks B."/>
            <person name="Olm M.R."/>
            <person name="Firek B.A."/>
            <person name="Baker R."/>
            <person name="Thomas B.C."/>
            <person name="Morowitz M.J."/>
            <person name="Banfield J.F."/>
        </authorList>
    </citation>
    <scope>NUCLEOTIDE SEQUENCE [LARGE SCALE GENOMIC DNA]</scope>
    <source>
        <strain evidence="1">S2_005_002_R2_33</strain>
    </source>
</reference>
<protein>
    <recommendedName>
        <fullName evidence="3">CsbD family protein</fullName>
    </recommendedName>
</protein>
<accession>A0A2W5N9U6</accession>
<evidence type="ECO:0000313" key="1">
    <source>
        <dbReference type="EMBL" id="PZQ50266.1"/>
    </source>
</evidence>
<sequence>MNGDLQEIVMAGEKEEVRGAAKIMKGYAKRLVGELSGRPDLVVKGEEEQTKALRRIRQARKADGLLR</sequence>
<proteinExistence type="predicted"/>